<evidence type="ECO:0000256" key="4">
    <source>
        <dbReference type="SAM" id="Phobius"/>
    </source>
</evidence>
<keyword evidence="4" id="KW-1133">Transmembrane helix</keyword>
<feature type="transmembrane region" description="Helical" evidence="4">
    <location>
        <begin position="94"/>
        <end position="115"/>
    </location>
</feature>
<dbReference type="SMART" id="SM00342">
    <property type="entry name" value="HTH_ARAC"/>
    <property type="match status" value="1"/>
</dbReference>
<feature type="transmembrane region" description="Helical" evidence="4">
    <location>
        <begin position="145"/>
        <end position="172"/>
    </location>
</feature>
<dbReference type="PANTHER" id="PTHR43280">
    <property type="entry name" value="ARAC-FAMILY TRANSCRIPTIONAL REGULATOR"/>
    <property type="match status" value="1"/>
</dbReference>
<keyword evidence="3" id="KW-0804">Transcription</keyword>
<reference evidence="6" key="1">
    <citation type="submission" date="2022-10" db="EMBL/GenBank/DDBJ databases">
        <title>Gaoshiqiia sediminis gen. nov., sp. nov., isolated from coastal sediment.</title>
        <authorList>
            <person name="Yu W.X."/>
            <person name="Mu D.S."/>
            <person name="Du J.Z."/>
            <person name="Liang Y.Q."/>
        </authorList>
    </citation>
    <scope>NUCLEOTIDE SEQUENCE</scope>
    <source>
        <strain evidence="6">A06</strain>
    </source>
</reference>
<dbReference type="PRINTS" id="PR00032">
    <property type="entry name" value="HTHARAC"/>
</dbReference>
<evidence type="ECO:0000256" key="1">
    <source>
        <dbReference type="ARBA" id="ARBA00023015"/>
    </source>
</evidence>
<accession>A0AA41YAU0</accession>
<keyword evidence="7" id="KW-1185">Reference proteome</keyword>
<keyword evidence="2" id="KW-0238">DNA-binding</keyword>
<evidence type="ECO:0000256" key="3">
    <source>
        <dbReference type="ARBA" id="ARBA00023163"/>
    </source>
</evidence>
<dbReference type="InterPro" id="IPR009057">
    <property type="entry name" value="Homeodomain-like_sf"/>
</dbReference>
<feature type="domain" description="HTH araC/xylS-type" evidence="5">
    <location>
        <begin position="278"/>
        <end position="382"/>
    </location>
</feature>
<dbReference type="GO" id="GO:0043565">
    <property type="term" value="F:sequence-specific DNA binding"/>
    <property type="evidence" value="ECO:0007669"/>
    <property type="project" value="InterPro"/>
</dbReference>
<evidence type="ECO:0000259" key="5">
    <source>
        <dbReference type="PROSITE" id="PS01124"/>
    </source>
</evidence>
<feature type="transmembrane region" description="Helical" evidence="4">
    <location>
        <begin position="6"/>
        <end position="26"/>
    </location>
</feature>
<organism evidence="6 7">
    <name type="scientific">Gaoshiqia sediminis</name>
    <dbReference type="NCBI Taxonomy" id="2986998"/>
    <lineage>
        <taxon>Bacteria</taxon>
        <taxon>Pseudomonadati</taxon>
        <taxon>Bacteroidota</taxon>
        <taxon>Bacteroidia</taxon>
        <taxon>Marinilabiliales</taxon>
        <taxon>Prolixibacteraceae</taxon>
        <taxon>Gaoshiqia</taxon>
    </lineage>
</organism>
<keyword evidence="1" id="KW-0805">Transcription regulation</keyword>
<dbReference type="InterPro" id="IPR020449">
    <property type="entry name" value="Tscrpt_reg_AraC-type_HTH"/>
</dbReference>
<dbReference type="SUPFAM" id="SSF46689">
    <property type="entry name" value="Homeodomain-like"/>
    <property type="match status" value="1"/>
</dbReference>
<dbReference type="EMBL" id="JAPAAF010000031">
    <property type="protein sequence ID" value="MCW0484213.1"/>
    <property type="molecule type" value="Genomic_DNA"/>
</dbReference>
<dbReference type="RefSeq" id="WP_282592806.1">
    <property type="nucleotide sequence ID" value="NZ_JAPAAF010000031.1"/>
</dbReference>
<feature type="transmembrane region" description="Helical" evidence="4">
    <location>
        <begin position="224"/>
        <end position="242"/>
    </location>
</feature>
<dbReference type="AlphaFoldDB" id="A0AA41YAU0"/>
<dbReference type="Proteomes" id="UP001163821">
    <property type="component" value="Unassembled WGS sequence"/>
</dbReference>
<dbReference type="GO" id="GO:0003700">
    <property type="term" value="F:DNA-binding transcription factor activity"/>
    <property type="evidence" value="ECO:0007669"/>
    <property type="project" value="InterPro"/>
</dbReference>
<dbReference type="InterPro" id="IPR018060">
    <property type="entry name" value="HTH_AraC"/>
</dbReference>
<sequence length="387" mass="45175">MLRYLIVFTPLSITLFWSIVFLTNRFGANRARFWLGLFMLLVAVLYVCHAAFFLNFKEVYLQLDSVYLFAGLSVYPMYYFYIRLLTCDVSPRKFYVRHFLPAVVLSFMLLSLSLISDHEARSIYYQSVLVENSWPGQQAPVLARWMAVVFFASRFIFAVQVLVYLGMGYQLVRKYDTRIANFYSNLEGKELLWVKLLTISFFVASIISFVANLLGRGLFMENELLLAVPSGLFSALFFIIGLQGNRQNQIIRNLEEEAEETEVVVPVFTETKMANLKRELLKLLQENKLYLNPEIRVTELCKKLNTNRTYLSRLINEEFGLSFSDFINQYRVAYARELLMQDKEERFSHTHIAEQSGFGSLSSFNRAFRKELGRTPGEYRKSLKEQF</sequence>
<name>A0AA41YAU0_9BACT</name>
<feature type="transmembrane region" description="Helical" evidence="4">
    <location>
        <begin position="33"/>
        <end position="54"/>
    </location>
</feature>
<dbReference type="PANTHER" id="PTHR43280:SF2">
    <property type="entry name" value="HTH-TYPE TRANSCRIPTIONAL REGULATOR EXSA"/>
    <property type="match status" value="1"/>
</dbReference>
<proteinExistence type="predicted"/>
<dbReference type="PROSITE" id="PS01124">
    <property type="entry name" value="HTH_ARAC_FAMILY_2"/>
    <property type="match status" value="1"/>
</dbReference>
<evidence type="ECO:0000313" key="6">
    <source>
        <dbReference type="EMBL" id="MCW0484213.1"/>
    </source>
</evidence>
<comment type="caution">
    <text evidence="6">The sequence shown here is derived from an EMBL/GenBank/DDBJ whole genome shotgun (WGS) entry which is preliminary data.</text>
</comment>
<feature type="transmembrane region" description="Helical" evidence="4">
    <location>
        <begin position="66"/>
        <end position="82"/>
    </location>
</feature>
<evidence type="ECO:0000256" key="2">
    <source>
        <dbReference type="ARBA" id="ARBA00023125"/>
    </source>
</evidence>
<dbReference type="Pfam" id="PF12833">
    <property type="entry name" value="HTH_18"/>
    <property type="match status" value="1"/>
</dbReference>
<keyword evidence="4" id="KW-0472">Membrane</keyword>
<protein>
    <submittedName>
        <fullName evidence="6">Helix-turn-helix domain-containing protein</fullName>
    </submittedName>
</protein>
<evidence type="ECO:0000313" key="7">
    <source>
        <dbReference type="Proteomes" id="UP001163821"/>
    </source>
</evidence>
<gene>
    <name evidence="6" type="ORF">N2K84_15840</name>
</gene>
<dbReference type="Gene3D" id="1.10.10.60">
    <property type="entry name" value="Homeodomain-like"/>
    <property type="match status" value="2"/>
</dbReference>
<feature type="transmembrane region" description="Helical" evidence="4">
    <location>
        <begin position="192"/>
        <end position="212"/>
    </location>
</feature>
<keyword evidence="4" id="KW-0812">Transmembrane</keyword>